<comment type="subcellular location">
    <subcellularLocation>
        <location evidence="1">Membrane</location>
    </subcellularLocation>
</comment>
<evidence type="ECO:0000256" key="1">
    <source>
        <dbReference type="ARBA" id="ARBA00004370"/>
    </source>
</evidence>
<dbReference type="InterPro" id="IPR050307">
    <property type="entry name" value="Sterol_Desaturase_Related"/>
</dbReference>
<gene>
    <name evidence="8" type="ORF">CKO31_13745</name>
</gene>
<dbReference type="PANTHER" id="PTHR11863">
    <property type="entry name" value="STEROL DESATURASE"/>
    <property type="match status" value="1"/>
</dbReference>
<dbReference type="Pfam" id="PF04116">
    <property type="entry name" value="FA_hydroxylase"/>
    <property type="match status" value="1"/>
</dbReference>
<comment type="caution">
    <text evidence="8">The sequence shown here is derived from an EMBL/GenBank/DDBJ whole genome shotgun (WGS) entry which is preliminary data.</text>
</comment>
<feature type="transmembrane region" description="Helical" evidence="6">
    <location>
        <begin position="64"/>
        <end position="89"/>
    </location>
</feature>
<feature type="domain" description="Fatty acid hydroxylase" evidence="7">
    <location>
        <begin position="83"/>
        <end position="219"/>
    </location>
</feature>
<evidence type="ECO:0000256" key="4">
    <source>
        <dbReference type="ARBA" id="ARBA00023136"/>
    </source>
</evidence>
<dbReference type="EMBL" id="NRRV01000032">
    <property type="protein sequence ID" value="MBK1631778.1"/>
    <property type="molecule type" value="Genomic_DNA"/>
</dbReference>
<proteinExistence type="predicted"/>
<evidence type="ECO:0000256" key="3">
    <source>
        <dbReference type="ARBA" id="ARBA00022989"/>
    </source>
</evidence>
<evidence type="ECO:0000256" key="5">
    <source>
        <dbReference type="SAM" id="MobiDB-lite"/>
    </source>
</evidence>
<evidence type="ECO:0000256" key="2">
    <source>
        <dbReference type="ARBA" id="ARBA00022692"/>
    </source>
</evidence>
<feature type="transmembrane region" description="Helical" evidence="6">
    <location>
        <begin position="130"/>
        <end position="148"/>
    </location>
</feature>
<evidence type="ECO:0000259" key="7">
    <source>
        <dbReference type="Pfam" id="PF04116"/>
    </source>
</evidence>
<dbReference type="InterPro" id="IPR006694">
    <property type="entry name" value="Fatty_acid_hydroxylase"/>
</dbReference>
<feature type="region of interest" description="Disordered" evidence="5">
    <location>
        <begin position="252"/>
        <end position="275"/>
    </location>
</feature>
<feature type="transmembrane region" description="Helical" evidence="6">
    <location>
        <begin position="6"/>
        <end position="27"/>
    </location>
</feature>
<sequence length="275" mass="30182">MSTDTIIGLIALTALFAAEGWLPAYAGRGQRLRHGANNLGLAAVSAAVGALTAPLLVLSVETAAAHGIGLCHTLALGWPACAALTFVLFDGWMYAWHRANHRIPLLWRFHRVHHTDPAMDSTTALRFHPVEILLSALANCLVLMALGMSLGMLVLYKSAMVLVILFHHSNLAVPARLDARLRRVIVPPSMHRVHHSVVRAETDSNYGTVFSFWDRLFGSFRLRDDPEAIRFGIGAYDDAAWQRPLRLLRLPLEPSPSRSRDRGQADLSPAAEAKP</sequence>
<dbReference type="Proteomes" id="UP000748752">
    <property type="component" value="Unassembled WGS sequence"/>
</dbReference>
<evidence type="ECO:0000313" key="9">
    <source>
        <dbReference type="Proteomes" id="UP000748752"/>
    </source>
</evidence>
<reference evidence="8 9" key="1">
    <citation type="journal article" date="2020" name="Microorganisms">
        <title>Osmotic Adaptation and Compatible Solute Biosynthesis of Phototrophic Bacteria as Revealed from Genome Analyses.</title>
        <authorList>
            <person name="Imhoff J.F."/>
            <person name="Rahn T."/>
            <person name="Kunzel S."/>
            <person name="Keller A."/>
            <person name="Neulinger S.C."/>
        </authorList>
    </citation>
    <scope>NUCLEOTIDE SEQUENCE [LARGE SCALE GENOMIC DNA]</scope>
    <source>
        <strain evidence="8 9">DSM 6210</strain>
    </source>
</reference>
<dbReference type="RefSeq" id="WP_200238534.1">
    <property type="nucleotide sequence ID" value="NZ_NRRV01000032.1"/>
</dbReference>
<keyword evidence="9" id="KW-1185">Reference proteome</keyword>
<feature type="transmembrane region" description="Helical" evidence="6">
    <location>
        <begin position="39"/>
        <end position="58"/>
    </location>
</feature>
<organism evidence="8 9">
    <name type="scientific">Thiohalocapsa halophila</name>
    <dbReference type="NCBI Taxonomy" id="69359"/>
    <lineage>
        <taxon>Bacteria</taxon>
        <taxon>Pseudomonadati</taxon>
        <taxon>Pseudomonadota</taxon>
        <taxon>Gammaproteobacteria</taxon>
        <taxon>Chromatiales</taxon>
        <taxon>Chromatiaceae</taxon>
        <taxon>Thiohalocapsa</taxon>
    </lineage>
</organism>
<evidence type="ECO:0000313" key="8">
    <source>
        <dbReference type="EMBL" id="MBK1631778.1"/>
    </source>
</evidence>
<keyword evidence="4 6" id="KW-0472">Membrane</keyword>
<keyword evidence="2 6" id="KW-0812">Transmembrane</keyword>
<evidence type="ECO:0000256" key="6">
    <source>
        <dbReference type="SAM" id="Phobius"/>
    </source>
</evidence>
<accession>A0ABS1CIW9</accession>
<name>A0ABS1CIW9_9GAMM</name>
<keyword evidence="3 6" id="KW-1133">Transmembrane helix</keyword>
<protein>
    <submittedName>
        <fullName evidence="8">Sterol desaturase</fullName>
    </submittedName>
</protein>